<evidence type="ECO:0000259" key="1">
    <source>
        <dbReference type="SMART" id="SM01321"/>
    </source>
</evidence>
<dbReference type="SUPFAM" id="SSF143422">
    <property type="entry name" value="Transposase IS200-like"/>
    <property type="match status" value="1"/>
</dbReference>
<sequence>MSRFRRADDGTTFFFTVVAYERRPILCDTVIRTALRDAIRAVRVSQPFSIDGWVLLPDHLHCIWTLPPDDTGFSQRWSQIKHRVSYACGDRYRMRGSDAQARRGEATIWQRRFWEHRIRDDIDMQRHLDYIHFNPVKHGYAETAVAWPYSTFGRYVNAGVYEADWGGTDEVKRLEFE</sequence>
<comment type="caution">
    <text evidence="2">The sequence shown here is derived from an EMBL/GenBank/DDBJ whole genome shotgun (WGS) entry which is preliminary data.</text>
</comment>
<dbReference type="EMBL" id="JANUGW010000004">
    <property type="protein sequence ID" value="MCS0581262.1"/>
    <property type="molecule type" value="Genomic_DNA"/>
</dbReference>
<protein>
    <submittedName>
        <fullName evidence="2">Transposase</fullName>
    </submittedName>
</protein>
<accession>A0ABT1ZMW7</accession>
<dbReference type="InterPro" id="IPR052715">
    <property type="entry name" value="RAYT_transposase"/>
</dbReference>
<name>A0ABT1ZMW7_9BURK</name>
<reference evidence="2 3" key="1">
    <citation type="submission" date="2022-08" db="EMBL/GenBank/DDBJ databases">
        <title>Reclassification of Massilia species as members of the genera Telluria, Duganella, Pseudoduganella, Mokoshia gen. nov. and Zemynaea gen. nov. using orthogonal and non-orthogonal genome-based approaches.</title>
        <authorList>
            <person name="Bowman J.P."/>
        </authorList>
    </citation>
    <scope>NUCLEOTIDE SEQUENCE [LARGE SCALE GENOMIC DNA]</scope>
    <source>
        <strain evidence="2 3">JCM 31316</strain>
    </source>
</reference>
<dbReference type="Pfam" id="PF01797">
    <property type="entry name" value="Y1_Tnp"/>
    <property type="match status" value="1"/>
</dbReference>
<dbReference type="Gene3D" id="3.30.70.1290">
    <property type="entry name" value="Transposase IS200-like"/>
    <property type="match status" value="1"/>
</dbReference>
<dbReference type="NCBIfam" id="NF047646">
    <property type="entry name" value="REP_Tyr_transpos"/>
    <property type="match status" value="1"/>
</dbReference>
<organism evidence="2 3">
    <name type="scientific">Massilia pinisoli</name>
    <dbReference type="NCBI Taxonomy" id="1772194"/>
    <lineage>
        <taxon>Bacteria</taxon>
        <taxon>Pseudomonadati</taxon>
        <taxon>Pseudomonadota</taxon>
        <taxon>Betaproteobacteria</taxon>
        <taxon>Burkholderiales</taxon>
        <taxon>Oxalobacteraceae</taxon>
        <taxon>Telluria group</taxon>
        <taxon>Massilia</taxon>
    </lineage>
</organism>
<proteinExistence type="predicted"/>
<gene>
    <name evidence="2" type="ORF">NX784_06635</name>
</gene>
<dbReference type="InterPro" id="IPR002686">
    <property type="entry name" value="Transposase_17"/>
</dbReference>
<keyword evidence="3" id="KW-1185">Reference proteome</keyword>
<dbReference type="RefSeq" id="WP_258815874.1">
    <property type="nucleotide sequence ID" value="NZ_JANUGW010000004.1"/>
</dbReference>
<dbReference type="PANTHER" id="PTHR36966">
    <property type="entry name" value="REP-ASSOCIATED TYROSINE TRANSPOSASE"/>
    <property type="match status" value="1"/>
</dbReference>
<dbReference type="PANTHER" id="PTHR36966:SF1">
    <property type="entry name" value="REP-ASSOCIATED TYROSINE TRANSPOSASE"/>
    <property type="match status" value="1"/>
</dbReference>
<dbReference type="Proteomes" id="UP001204151">
    <property type="component" value="Unassembled WGS sequence"/>
</dbReference>
<evidence type="ECO:0000313" key="2">
    <source>
        <dbReference type="EMBL" id="MCS0581262.1"/>
    </source>
</evidence>
<feature type="domain" description="Transposase IS200-like" evidence="1">
    <location>
        <begin position="8"/>
        <end position="134"/>
    </location>
</feature>
<evidence type="ECO:0000313" key="3">
    <source>
        <dbReference type="Proteomes" id="UP001204151"/>
    </source>
</evidence>
<dbReference type="InterPro" id="IPR036515">
    <property type="entry name" value="Transposase_17_sf"/>
</dbReference>
<dbReference type="SMART" id="SM01321">
    <property type="entry name" value="Y1_Tnp"/>
    <property type="match status" value="1"/>
</dbReference>